<evidence type="ECO:0000313" key="12">
    <source>
        <dbReference type="EMBL" id="CAF5161665.1"/>
    </source>
</evidence>
<gene>
    <name evidence="10" type="ORF">BYL167_LOCUS10900</name>
    <name evidence="7" type="ORF">CJN711_LOCUS34001</name>
    <name evidence="12" type="ORF">GIL414_LOCUS65846</name>
    <name evidence="8" type="ORF">KQP761_LOCUS34507</name>
    <name evidence="11" type="ORF">OVN521_LOCUS30448</name>
    <name evidence="9" type="ORF">WKI299_LOCUS3682</name>
</gene>
<evidence type="ECO:0000313" key="8">
    <source>
        <dbReference type="EMBL" id="CAF1672222.1"/>
    </source>
</evidence>
<keyword evidence="2 5" id="KW-0812">Transmembrane</keyword>
<feature type="transmembrane region" description="Helical" evidence="5">
    <location>
        <begin position="140"/>
        <end position="166"/>
    </location>
</feature>
<evidence type="ECO:0000313" key="13">
    <source>
        <dbReference type="Proteomes" id="UP000663834"/>
    </source>
</evidence>
<dbReference type="PANTHER" id="PTHR46641:SF18">
    <property type="entry name" value="G-PROTEIN COUPLED RECEPTORS FAMILY 1 PROFILE DOMAIN-CONTAINING PROTEIN"/>
    <property type="match status" value="1"/>
</dbReference>
<name>A0A816G9I7_9BILA</name>
<dbReference type="Proteomes" id="UP000681720">
    <property type="component" value="Unassembled WGS sequence"/>
</dbReference>
<evidence type="ECO:0000313" key="14">
    <source>
        <dbReference type="Proteomes" id="UP000663866"/>
    </source>
</evidence>
<dbReference type="PANTHER" id="PTHR46641">
    <property type="entry name" value="FMRFAMIDE RECEPTOR-RELATED"/>
    <property type="match status" value="1"/>
</dbReference>
<dbReference type="GO" id="GO:0016020">
    <property type="term" value="C:membrane"/>
    <property type="evidence" value="ECO:0007669"/>
    <property type="project" value="UniProtKB-SubCell"/>
</dbReference>
<dbReference type="Proteomes" id="UP000663834">
    <property type="component" value="Unassembled WGS sequence"/>
</dbReference>
<dbReference type="SUPFAM" id="SSF81321">
    <property type="entry name" value="Family A G protein-coupled receptor-like"/>
    <property type="match status" value="1"/>
</dbReference>
<dbReference type="OrthoDB" id="9990906at2759"/>
<feature type="domain" description="G-protein coupled receptors family 1 profile" evidence="6">
    <location>
        <begin position="35"/>
        <end position="282"/>
    </location>
</feature>
<feature type="transmembrane region" description="Helical" evidence="5">
    <location>
        <begin position="260"/>
        <end position="284"/>
    </location>
</feature>
<dbReference type="EMBL" id="CAJNOW010019407">
    <property type="protein sequence ID" value="CAF1672222.1"/>
    <property type="molecule type" value="Genomic_DNA"/>
</dbReference>
<comment type="subcellular location">
    <subcellularLocation>
        <location evidence="1">Membrane</location>
    </subcellularLocation>
</comment>
<dbReference type="InterPro" id="IPR017452">
    <property type="entry name" value="GPCR_Rhodpsn_7TM"/>
</dbReference>
<protein>
    <recommendedName>
        <fullName evidence="6">G-protein coupled receptors family 1 profile domain-containing protein</fullName>
    </recommendedName>
</protein>
<organism evidence="8 13">
    <name type="scientific">Rotaria magnacalcarata</name>
    <dbReference type="NCBI Taxonomy" id="392030"/>
    <lineage>
        <taxon>Eukaryota</taxon>
        <taxon>Metazoa</taxon>
        <taxon>Spiralia</taxon>
        <taxon>Gnathifera</taxon>
        <taxon>Rotifera</taxon>
        <taxon>Eurotatoria</taxon>
        <taxon>Bdelloidea</taxon>
        <taxon>Philodinida</taxon>
        <taxon>Philodinidae</taxon>
        <taxon>Rotaria</taxon>
    </lineage>
</organism>
<evidence type="ECO:0000313" key="9">
    <source>
        <dbReference type="EMBL" id="CAF1978916.1"/>
    </source>
</evidence>
<evidence type="ECO:0000259" key="6">
    <source>
        <dbReference type="PROSITE" id="PS50262"/>
    </source>
</evidence>
<feature type="transmembrane region" description="Helical" evidence="5">
    <location>
        <begin position="56"/>
        <end position="74"/>
    </location>
</feature>
<dbReference type="EMBL" id="CAJOBJ010301181">
    <property type="protein sequence ID" value="CAF5161665.1"/>
    <property type="molecule type" value="Genomic_DNA"/>
</dbReference>
<keyword evidence="4 5" id="KW-0472">Membrane</keyword>
<evidence type="ECO:0000313" key="11">
    <source>
        <dbReference type="EMBL" id="CAF4277641.1"/>
    </source>
</evidence>
<feature type="transmembrane region" description="Helical" evidence="5">
    <location>
        <begin position="231"/>
        <end position="254"/>
    </location>
</feature>
<dbReference type="EMBL" id="CAJOBG010009987">
    <property type="protein sequence ID" value="CAF4277641.1"/>
    <property type="molecule type" value="Genomic_DNA"/>
</dbReference>
<evidence type="ECO:0000256" key="4">
    <source>
        <dbReference type="ARBA" id="ARBA00023136"/>
    </source>
</evidence>
<keyword evidence="14" id="KW-1185">Reference proteome</keyword>
<dbReference type="Proteomes" id="UP000663866">
    <property type="component" value="Unassembled WGS sequence"/>
</dbReference>
<keyword evidence="3 5" id="KW-1133">Transmembrane helix</keyword>
<dbReference type="AlphaFoldDB" id="A0A816G9I7"/>
<dbReference type="EMBL" id="CAJNOV010016440">
    <property type="protein sequence ID" value="CAF1590639.1"/>
    <property type="molecule type" value="Genomic_DNA"/>
</dbReference>
<dbReference type="Gene3D" id="1.20.1070.10">
    <property type="entry name" value="Rhodopsin 7-helix transmembrane proteins"/>
    <property type="match status" value="1"/>
</dbReference>
<dbReference type="Proteomes" id="UP000663855">
    <property type="component" value="Unassembled WGS sequence"/>
</dbReference>
<dbReference type="EMBL" id="CAJNRF010000735">
    <property type="protein sequence ID" value="CAF1978916.1"/>
    <property type="molecule type" value="Genomic_DNA"/>
</dbReference>
<evidence type="ECO:0000256" key="3">
    <source>
        <dbReference type="ARBA" id="ARBA00022989"/>
    </source>
</evidence>
<dbReference type="EMBL" id="CAJOBH010003346">
    <property type="protein sequence ID" value="CAF3948600.1"/>
    <property type="molecule type" value="Genomic_DNA"/>
</dbReference>
<comment type="caution">
    <text evidence="8">The sequence shown here is derived from an EMBL/GenBank/DDBJ whole genome shotgun (WGS) entry which is preliminary data.</text>
</comment>
<evidence type="ECO:0000256" key="1">
    <source>
        <dbReference type="ARBA" id="ARBA00004370"/>
    </source>
</evidence>
<accession>A0A816G9I7</accession>
<dbReference type="Proteomes" id="UP000681967">
    <property type="component" value="Unassembled WGS sequence"/>
</dbReference>
<sequence>MTNSSNNTFINLKNETRASFIAYYSLALIIVGTLLNIFTFIILCQPAFKNTAAKPTIHYMRSIAIFDIIMLYGWNLDHYLLEVHRNTLQLYSIPFCKICSFLDYFTPQMSAWLRVFICLDRYLSLSRLERTWFSHSKNVLIIIASNSIVFTIINAHVLLFACFYNTDGSINANAQWYEVYPLWDYVNLGLYNCIPFILMVIFDSGVIYHFIRVDQVTTIQHRRIQHRSITITLVITTLLFLTMTTPATVYYGFFTSTTSYVILYLFDSLLYTYHILSFPLYFITLAKFRRIVVRFVTTEKLCRTRVENLPIL</sequence>
<evidence type="ECO:0000313" key="7">
    <source>
        <dbReference type="EMBL" id="CAF1590639.1"/>
    </source>
</evidence>
<dbReference type="InterPro" id="IPR052954">
    <property type="entry name" value="GPCR-Ligand_Int"/>
</dbReference>
<proteinExistence type="predicted"/>
<feature type="transmembrane region" description="Helical" evidence="5">
    <location>
        <begin position="20"/>
        <end position="44"/>
    </location>
</feature>
<dbReference type="Proteomes" id="UP000663856">
    <property type="component" value="Unassembled WGS sequence"/>
</dbReference>
<evidence type="ECO:0000313" key="10">
    <source>
        <dbReference type="EMBL" id="CAF3948600.1"/>
    </source>
</evidence>
<feature type="transmembrane region" description="Helical" evidence="5">
    <location>
        <begin position="186"/>
        <end position="211"/>
    </location>
</feature>
<reference evidence="8" key="1">
    <citation type="submission" date="2021-02" db="EMBL/GenBank/DDBJ databases">
        <authorList>
            <person name="Nowell W R."/>
        </authorList>
    </citation>
    <scope>NUCLEOTIDE SEQUENCE</scope>
</reference>
<dbReference type="PROSITE" id="PS50262">
    <property type="entry name" value="G_PROTEIN_RECEP_F1_2"/>
    <property type="match status" value="1"/>
</dbReference>
<evidence type="ECO:0000256" key="2">
    <source>
        <dbReference type="ARBA" id="ARBA00022692"/>
    </source>
</evidence>
<evidence type="ECO:0000256" key="5">
    <source>
        <dbReference type="SAM" id="Phobius"/>
    </source>
</evidence>